<dbReference type="GO" id="GO:0043023">
    <property type="term" value="F:ribosomal large subunit binding"/>
    <property type="evidence" value="ECO:0007669"/>
    <property type="project" value="TreeGrafter"/>
</dbReference>
<dbReference type="HOGENOM" id="CLU_1242147_0_0_1"/>
<dbReference type="PaxDb" id="55529-EKX31186"/>
<dbReference type="OrthoDB" id="21330at2759"/>
<accession>L1I4L2</accession>
<evidence type="ECO:0000256" key="1">
    <source>
        <dbReference type="ARBA" id="ARBA00010574"/>
    </source>
</evidence>
<dbReference type="eggNOG" id="ENOG502SFE9">
    <property type="taxonomic scope" value="Eukaryota"/>
</dbReference>
<evidence type="ECO:0000313" key="3">
    <source>
        <dbReference type="EnsemblProtists" id="EKX31186"/>
    </source>
</evidence>
<dbReference type="GeneID" id="17287907"/>
<dbReference type="PANTHER" id="PTHR21043">
    <property type="entry name" value="IOJAP SUPERFAMILY ORTHOLOG"/>
    <property type="match status" value="1"/>
</dbReference>
<protein>
    <recommendedName>
        <fullName evidence="5">Ribosome silencing factor</fullName>
    </recommendedName>
</protein>
<dbReference type="PANTHER" id="PTHR21043:SF0">
    <property type="entry name" value="MITOCHONDRIAL ASSEMBLY OF RIBOSOMAL LARGE SUBUNIT PROTEIN 1"/>
    <property type="match status" value="1"/>
</dbReference>
<evidence type="ECO:0000313" key="4">
    <source>
        <dbReference type="Proteomes" id="UP000011087"/>
    </source>
</evidence>
<dbReference type="EnsemblProtists" id="EKX31186">
    <property type="protein sequence ID" value="EKX31186"/>
    <property type="gene ID" value="GUITHDRAFT_122609"/>
</dbReference>
<evidence type="ECO:0000313" key="2">
    <source>
        <dbReference type="EMBL" id="EKX31186.1"/>
    </source>
</evidence>
<dbReference type="STRING" id="905079.L1I4L2"/>
<keyword evidence="4" id="KW-1185">Reference proteome</keyword>
<dbReference type="SUPFAM" id="SSF81301">
    <property type="entry name" value="Nucleotidyltransferase"/>
    <property type="match status" value="1"/>
</dbReference>
<dbReference type="NCBIfam" id="TIGR00090">
    <property type="entry name" value="rsfS_iojap_ybeB"/>
    <property type="match status" value="1"/>
</dbReference>
<dbReference type="GO" id="GO:0090071">
    <property type="term" value="P:negative regulation of ribosome biogenesis"/>
    <property type="evidence" value="ECO:0007669"/>
    <property type="project" value="TreeGrafter"/>
</dbReference>
<dbReference type="Gene3D" id="3.30.460.10">
    <property type="entry name" value="Beta Polymerase, domain 2"/>
    <property type="match status" value="1"/>
</dbReference>
<dbReference type="AlphaFoldDB" id="L1I4L2"/>
<sequence>MLAGIVMRRMGTKTTMMMRMMRTTTRREMMTTHNLRLHSPPLRSSPPSSLVSRSNICPLPRLDAFGGCRGRASLSSAVEEVKDESNAAEVNPVVEENLKELLELIEEKKGADVQVLNVKDYPKLINISEYTVITTCTSRRHMRIVAEHVVEHFRLKGMLVEKVDENDEVIKASPAIEGMESDRWMLVDLNEIVFHAFTQEGRDYYKIEENLRTESPMDGITMT</sequence>
<name>L1I4L2_GUITC</name>
<reference evidence="4" key="2">
    <citation type="submission" date="2012-11" db="EMBL/GenBank/DDBJ databases">
        <authorList>
            <person name="Kuo A."/>
            <person name="Curtis B.A."/>
            <person name="Tanifuji G."/>
            <person name="Burki F."/>
            <person name="Gruber A."/>
            <person name="Irimia M."/>
            <person name="Maruyama S."/>
            <person name="Arias M.C."/>
            <person name="Ball S.G."/>
            <person name="Gile G.H."/>
            <person name="Hirakawa Y."/>
            <person name="Hopkins J.F."/>
            <person name="Rensing S.A."/>
            <person name="Schmutz J."/>
            <person name="Symeonidi A."/>
            <person name="Elias M."/>
            <person name="Eveleigh R.J."/>
            <person name="Herman E.K."/>
            <person name="Klute M.J."/>
            <person name="Nakayama T."/>
            <person name="Obornik M."/>
            <person name="Reyes-Prieto A."/>
            <person name="Armbrust E.V."/>
            <person name="Aves S.J."/>
            <person name="Beiko R.G."/>
            <person name="Coutinho P."/>
            <person name="Dacks J.B."/>
            <person name="Durnford D.G."/>
            <person name="Fast N.M."/>
            <person name="Green B.R."/>
            <person name="Grisdale C."/>
            <person name="Hempe F."/>
            <person name="Henrissat B."/>
            <person name="Hoppner M.P."/>
            <person name="Ishida K.-I."/>
            <person name="Kim E."/>
            <person name="Koreny L."/>
            <person name="Kroth P.G."/>
            <person name="Liu Y."/>
            <person name="Malik S.-B."/>
            <person name="Maier U.G."/>
            <person name="McRose D."/>
            <person name="Mock T."/>
            <person name="Neilson J.A."/>
            <person name="Onodera N.T."/>
            <person name="Poole A.M."/>
            <person name="Pritham E.J."/>
            <person name="Richards T.A."/>
            <person name="Rocap G."/>
            <person name="Roy S.W."/>
            <person name="Sarai C."/>
            <person name="Schaack S."/>
            <person name="Shirato S."/>
            <person name="Slamovits C.H."/>
            <person name="Spencer D.F."/>
            <person name="Suzuki S."/>
            <person name="Worden A.Z."/>
            <person name="Zauner S."/>
            <person name="Barry K."/>
            <person name="Bell C."/>
            <person name="Bharti A.K."/>
            <person name="Crow J.A."/>
            <person name="Grimwood J."/>
            <person name="Kramer R."/>
            <person name="Lindquist E."/>
            <person name="Lucas S."/>
            <person name="Salamov A."/>
            <person name="McFadden G.I."/>
            <person name="Lane C.E."/>
            <person name="Keeling P.J."/>
            <person name="Gray M.W."/>
            <person name="Grigoriev I.V."/>
            <person name="Archibald J.M."/>
        </authorList>
    </citation>
    <scope>NUCLEOTIDE SEQUENCE</scope>
    <source>
        <strain evidence="4">CCMP2712</strain>
    </source>
</reference>
<dbReference type="RefSeq" id="XP_005818166.1">
    <property type="nucleotide sequence ID" value="XM_005818109.1"/>
</dbReference>
<dbReference type="Proteomes" id="UP000011087">
    <property type="component" value="Unassembled WGS sequence"/>
</dbReference>
<reference evidence="3" key="3">
    <citation type="submission" date="2015-06" db="UniProtKB">
        <authorList>
            <consortium name="EnsemblProtists"/>
        </authorList>
    </citation>
    <scope>IDENTIFICATION</scope>
</reference>
<dbReference type="HAMAP" id="MF_01477">
    <property type="entry name" value="Iojap_RsfS"/>
    <property type="match status" value="1"/>
</dbReference>
<organism evidence="2">
    <name type="scientific">Guillardia theta (strain CCMP2712)</name>
    <name type="common">Cryptophyte</name>
    <dbReference type="NCBI Taxonomy" id="905079"/>
    <lineage>
        <taxon>Eukaryota</taxon>
        <taxon>Cryptophyceae</taxon>
        <taxon>Pyrenomonadales</taxon>
        <taxon>Geminigeraceae</taxon>
        <taxon>Guillardia</taxon>
    </lineage>
</organism>
<evidence type="ECO:0008006" key="5">
    <source>
        <dbReference type="Google" id="ProtNLM"/>
    </source>
</evidence>
<dbReference type="GO" id="GO:0017148">
    <property type="term" value="P:negative regulation of translation"/>
    <property type="evidence" value="ECO:0007669"/>
    <property type="project" value="TreeGrafter"/>
</dbReference>
<dbReference type="InterPro" id="IPR004394">
    <property type="entry name" value="Iojap/RsfS/C7orf30"/>
</dbReference>
<dbReference type="KEGG" id="gtt:GUITHDRAFT_122609"/>
<dbReference type="Pfam" id="PF02410">
    <property type="entry name" value="RsfS"/>
    <property type="match status" value="1"/>
</dbReference>
<dbReference type="EMBL" id="JH993336">
    <property type="protein sequence ID" value="EKX31186.1"/>
    <property type="molecule type" value="Genomic_DNA"/>
</dbReference>
<dbReference type="InterPro" id="IPR043519">
    <property type="entry name" value="NT_sf"/>
</dbReference>
<comment type="similarity">
    <text evidence="1">Belongs to the Iojap/RsfS family.</text>
</comment>
<proteinExistence type="inferred from homology"/>
<gene>
    <name evidence="2" type="ORF">GUITHDRAFT_122609</name>
</gene>
<reference evidence="2 4" key="1">
    <citation type="journal article" date="2012" name="Nature">
        <title>Algal genomes reveal evolutionary mosaicism and the fate of nucleomorphs.</title>
        <authorList>
            <consortium name="DOE Joint Genome Institute"/>
            <person name="Curtis B.A."/>
            <person name="Tanifuji G."/>
            <person name="Burki F."/>
            <person name="Gruber A."/>
            <person name="Irimia M."/>
            <person name="Maruyama S."/>
            <person name="Arias M.C."/>
            <person name="Ball S.G."/>
            <person name="Gile G.H."/>
            <person name="Hirakawa Y."/>
            <person name="Hopkins J.F."/>
            <person name="Kuo A."/>
            <person name="Rensing S.A."/>
            <person name="Schmutz J."/>
            <person name="Symeonidi A."/>
            <person name="Elias M."/>
            <person name="Eveleigh R.J."/>
            <person name="Herman E.K."/>
            <person name="Klute M.J."/>
            <person name="Nakayama T."/>
            <person name="Obornik M."/>
            <person name="Reyes-Prieto A."/>
            <person name="Armbrust E.V."/>
            <person name="Aves S.J."/>
            <person name="Beiko R.G."/>
            <person name="Coutinho P."/>
            <person name="Dacks J.B."/>
            <person name="Durnford D.G."/>
            <person name="Fast N.M."/>
            <person name="Green B.R."/>
            <person name="Grisdale C.J."/>
            <person name="Hempel F."/>
            <person name="Henrissat B."/>
            <person name="Hoppner M.P."/>
            <person name="Ishida K."/>
            <person name="Kim E."/>
            <person name="Koreny L."/>
            <person name="Kroth P.G."/>
            <person name="Liu Y."/>
            <person name="Malik S.B."/>
            <person name="Maier U.G."/>
            <person name="McRose D."/>
            <person name="Mock T."/>
            <person name="Neilson J.A."/>
            <person name="Onodera N.T."/>
            <person name="Poole A.M."/>
            <person name="Pritham E.J."/>
            <person name="Richards T.A."/>
            <person name="Rocap G."/>
            <person name="Roy S.W."/>
            <person name="Sarai C."/>
            <person name="Schaack S."/>
            <person name="Shirato S."/>
            <person name="Slamovits C.H."/>
            <person name="Spencer D.F."/>
            <person name="Suzuki S."/>
            <person name="Worden A.Z."/>
            <person name="Zauner S."/>
            <person name="Barry K."/>
            <person name="Bell C."/>
            <person name="Bharti A.K."/>
            <person name="Crow J.A."/>
            <person name="Grimwood J."/>
            <person name="Kramer R."/>
            <person name="Lindquist E."/>
            <person name="Lucas S."/>
            <person name="Salamov A."/>
            <person name="McFadden G.I."/>
            <person name="Lane C.E."/>
            <person name="Keeling P.J."/>
            <person name="Gray M.W."/>
            <person name="Grigoriev I.V."/>
            <person name="Archibald J.M."/>
        </authorList>
    </citation>
    <scope>NUCLEOTIDE SEQUENCE</scope>
    <source>
        <strain evidence="2 4">CCMP2712</strain>
    </source>
</reference>